<dbReference type="InterPro" id="IPR028973">
    <property type="entry name" value="PhnB-like"/>
</dbReference>
<sequence>MAQVPTIAPCLWFNGEAEAAAGFYVSVFPDAAITAISRYGAGAPFPEGTALMVEFSLAGQRFQALNGGPQYPHSEAISLSIACRDASEVDHYWSALTAMGGKPVQCGWLKDRFGVSWQVVPDGLGALIADPDPARAARAMRTMMTQTKLNLAAIRAAADGDDA</sequence>
<protein>
    <submittedName>
        <fullName evidence="2">VOC family protein</fullName>
    </submittedName>
</protein>
<feature type="domain" description="PhnB-like" evidence="1">
    <location>
        <begin position="6"/>
        <end position="120"/>
    </location>
</feature>
<comment type="caution">
    <text evidence="2">The sequence shown here is derived from an EMBL/GenBank/DDBJ whole genome shotgun (WGS) entry which is preliminary data.</text>
</comment>
<dbReference type="AlphaFoldDB" id="A0AAF1JW95"/>
<accession>A0AAF1JW95</accession>
<dbReference type="Pfam" id="PF06983">
    <property type="entry name" value="3-dmu-9_3-mt"/>
    <property type="match status" value="1"/>
</dbReference>
<evidence type="ECO:0000313" key="3">
    <source>
        <dbReference type="Proteomes" id="UP001196068"/>
    </source>
</evidence>
<evidence type="ECO:0000313" key="2">
    <source>
        <dbReference type="EMBL" id="MBR0655216.1"/>
    </source>
</evidence>
<organism evidence="2 3">
    <name type="scientific">Plastoroseomonas arctica</name>
    <dbReference type="NCBI Taxonomy" id="1509237"/>
    <lineage>
        <taxon>Bacteria</taxon>
        <taxon>Pseudomonadati</taxon>
        <taxon>Pseudomonadota</taxon>
        <taxon>Alphaproteobacteria</taxon>
        <taxon>Acetobacterales</taxon>
        <taxon>Acetobacteraceae</taxon>
        <taxon>Plastoroseomonas</taxon>
    </lineage>
</organism>
<dbReference type="PANTHER" id="PTHR33990">
    <property type="entry name" value="PROTEIN YJDN-RELATED"/>
    <property type="match status" value="1"/>
</dbReference>
<reference evidence="2" key="2">
    <citation type="journal article" date="2021" name="Syst. Appl. Microbiol.">
        <title>Roseomonas hellenica sp. nov., isolated from roots of wild-growing Alkanna tinctoria.</title>
        <authorList>
            <person name="Rat A."/>
            <person name="Naranjo H.D."/>
            <person name="Lebbe L."/>
            <person name="Cnockaert M."/>
            <person name="Krigas N."/>
            <person name="Grigoriadou K."/>
            <person name="Maloupa E."/>
            <person name="Willems A."/>
        </authorList>
    </citation>
    <scope>NUCLEOTIDE SEQUENCE</scope>
    <source>
        <strain evidence="2">LMG 28251</strain>
    </source>
</reference>
<keyword evidence="3" id="KW-1185">Reference proteome</keyword>
<proteinExistence type="predicted"/>
<dbReference type="RefSeq" id="WP_211874051.1">
    <property type="nucleotide sequence ID" value="NZ_JAAEDH010000008.1"/>
</dbReference>
<dbReference type="Gene3D" id="3.10.180.10">
    <property type="entry name" value="2,3-Dihydroxybiphenyl 1,2-Dioxygenase, domain 1"/>
    <property type="match status" value="1"/>
</dbReference>
<dbReference type="InterPro" id="IPR009725">
    <property type="entry name" value="3_dmu_93_MTrfase"/>
</dbReference>
<dbReference type="EMBL" id="JAAEDH010000008">
    <property type="protein sequence ID" value="MBR0655216.1"/>
    <property type="molecule type" value="Genomic_DNA"/>
</dbReference>
<dbReference type="CDD" id="cd06588">
    <property type="entry name" value="PhnB_like"/>
    <property type="match status" value="1"/>
</dbReference>
<reference evidence="2" key="1">
    <citation type="submission" date="2020-01" db="EMBL/GenBank/DDBJ databases">
        <authorList>
            <person name="Rat A."/>
        </authorList>
    </citation>
    <scope>NUCLEOTIDE SEQUENCE</scope>
    <source>
        <strain evidence="2">LMG 28251</strain>
    </source>
</reference>
<name>A0AAF1JW95_9PROT</name>
<dbReference type="PIRSF" id="PIRSF021700">
    <property type="entry name" value="3_dmu_93_MTrfase"/>
    <property type="match status" value="1"/>
</dbReference>
<dbReference type="InterPro" id="IPR029068">
    <property type="entry name" value="Glyas_Bleomycin-R_OHBP_Dase"/>
</dbReference>
<evidence type="ECO:0000259" key="1">
    <source>
        <dbReference type="Pfam" id="PF06983"/>
    </source>
</evidence>
<dbReference type="SUPFAM" id="SSF54593">
    <property type="entry name" value="Glyoxalase/Bleomycin resistance protein/Dihydroxybiphenyl dioxygenase"/>
    <property type="match status" value="1"/>
</dbReference>
<dbReference type="PANTHER" id="PTHR33990:SF2">
    <property type="entry name" value="PHNB-LIKE DOMAIN-CONTAINING PROTEIN"/>
    <property type="match status" value="1"/>
</dbReference>
<dbReference type="Proteomes" id="UP001196068">
    <property type="component" value="Unassembled WGS sequence"/>
</dbReference>
<gene>
    <name evidence="2" type="ORF">GXW79_08995</name>
</gene>